<sequence length="127" mass="14314">MDLHQLMFTIIENRVTPRQATETDKVCHPCLLRSQREARRTHDVNRPQSATEESSTADMPVVGEVQPYVSNEEVSRAPNGLTLPDYRRAANNNKHCVFNDCNIVATSGAKLTIPLAFMEMKTTQMLL</sequence>
<dbReference type="EMBL" id="CAJQZP010000312">
    <property type="protein sequence ID" value="CAG4956131.1"/>
    <property type="molecule type" value="Genomic_DNA"/>
</dbReference>
<comment type="caution">
    <text evidence="2">The sequence shown here is derived from an EMBL/GenBank/DDBJ whole genome shotgun (WGS) entry which is preliminary data.</text>
</comment>
<keyword evidence="3" id="KW-1185">Reference proteome</keyword>
<evidence type="ECO:0000313" key="2">
    <source>
        <dbReference type="EMBL" id="CAG4956131.1"/>
    </source>
</evidence>
<feature type="compositionally biased region" description="Basic and acidic residues" evidence="1">
    <location>
        <begin position="36"/>
        <end position="45"/>
    </location>
</feature>
<evidence type="ECO:0000313" key="3">
    <source>
        <dbReference type="Proteomes" id="UP000691718"/>
    </source>
</evidence>
<evidence type="ECO:0000256" key="1">
    <source>
        <dbReference type="SAM" id="MobiDB-lite"/>
    </source>
</evidence>
<gene>
    <name evidence="2" type="ORF">PAPOLLO_LOCUS5475</name>
</gene>
<protein>
    <submittedName>
        <fullName evidence="2">(apollo) hypothetical protein</fullName>
    </submittedName>
</protein>
<name>A0A8S3WG48_PARAO</name>
<dbReference type="OrthoDB" id="10046738at2759"/>
<proteinExistence type="predicted"/>
<dbReference type="AlphaFoldDB" id="A0A8S3WG48"/>
<accession>A0A8S3WG48</accession>
<organism evidence="2 3">
    <name type="scientific">Parnassius apollo</name>
    <name type="common">Apollo butterfly</name>
    <name type="synonym">Papilio apollo</name>
    <dbReference type="NCBI Taxonomy" id="110799"/>
    <lineage>
        <taxon>Eukaryota</taxon>
        <taxon>Metazoa</taxon>
        <taxon>Ecdysozoa</taxon>
        <taxon>Arthropoda</taxon>
        <taxon>Hexapoda</taxon>
        <taxon>Insecta</taxon>
        <taxon>Pterygota</taxon>
        <taxon>Neoptera</taxon>
        <taxon>Endopterygota</taxon>
        <taxon>Lepidoptera</taxon>
        <taxon>Glossata</taxon>
        <taxon>Ditrysia</taxon>
        <taxon>Papilionoidea</taxon>
        <taxon>Papilionidae</taxon>
        <taxon>Parnassiinae</taxon>
        <taxon>Parnassini</taxon>
        <taxon>Parnassius</taxon>
        <taxon>Parnassius</taxon>
    </lineage>
</organism>
<feature type="compositionally biased region" description="Polar residues" evidence="1">
    <location>
        <begin position="46"/>
        <end position="57"/>
    </location>
</feature>
<dbReference type="Proteomes" id="UP000691718">
    <property type="component" value="Unassembled WGS sequence"/>
</dbReference>
<feature type="region of interest" description="Disordered" evidence="1">
    <location>
        <begin position="36"/>
        <end position="62"/>
    </location>
</feature>
<reference evidence="2" key="1">
    <citation type="submission" date="2021-04" db="EMBL/GenBank/DDBJ databases">
        <authorList>
            <person name="Tunstrom K."/>
        </authorList>
    </citation>
    <scope>NUCLEOTIDE SEQUENCE</scope>
</reference>